<dbReference type="PROSITE" id="PS50110">
    <property type="entry name" value="RESPONSE_REGULATORY"/>
    <property type="match status" value="1"/>
</dbReference>
<evidence type="ECO:0000259" key="2">
    <source>
        <dbReference type="PROSITE" id="PS50110"/>
    </source>
</evidence>
<evidence type="ECO:0000256" key="1">
    <source>
        <dbReference type="PROSITE-ProRule" id="PRU00169"/>
    </source>
</evidence>
<dbReference type="KEGG" id="aell:AELL_0805"/>
<dbReference type="PANTHER" id="PTHR47233">
    <property type="entry name" value="CHEMOTAXIS PROTEIN CHEV"/>
    <property type="match status" value="1"/>
</dbReference>
<evidence type="ECO:0000313" key="7">
    <source>
        <dbReference type="Proteomes" id="UP000290588"/>
    </source>
</evidence>
<dbReference type="Proteomes" id="UP000290588">
    <property type="component" value="Unassembled WGS sequence"/>
</dbReference>
<dbReference type="InterPro" id="IPR036061">
    <property type="entry name" value="CheW-like_dom_sf"/>
</dbReference>
<dbReference type="PANTHER" id="PTHR47233:SF3">
    <property type="entry name" value="CHEMOTAXIS PROTEIN CHEV"/>
    <property type="match status" value="1"/>
</dbReference>
<evidence type="ECO:0000259" key="3">
    <source>
        <dbReference type="PROSITE" id="PS50851"/>
    </source>
</evidence>
<dbReference type="SUPFAM" id="SSF52172">
    <property type="entry name" value="CheY-like"/>
    <property type="match status" value="1"/>
</dbReference>
<organism evidence="5 7">
    <name type="scientific">Arcobacter ellisii</name>
    <dbReference type="NCBI Taxonomy" id="913109"/>
    <lineage>
        <taxon>Bacteria</taxon>
        <taxon>Pseudomonadati</taxon>
        <taxon>Campylobacterota</taxon>
        <taxon>Epsilonproteobacteria</taxon>
        <taxon>Campylobacterales</taxon>
        <taxon>Arcobacteraceae</taxon>
        <taxon>Arcobacter</taxon>
    </lineage>
</organism>
<name>A0A347U6K6_9BACT</name>
<feature type="domain" description="CheW-like" evidence="3">
    <location>
        <begin position="19"/>
        <end position="161"/>
    </location>
</feature>
<dbReference type="SMART" id="SM00260">
    <property type="entry name" value="CheW"/>
    <property type="match status" value="1"/>
</dbReference>
<dbReference type="EMBL" id="CP032097">
    <property type="protein sequence ID" value="AXX94484.1"/>
    <property type="molecule type" value="Genomic_DNA"/>
</dbReference>
<dbReference type="Gene3D" id="2.40.50.180">
    <property type="entry name" value="CheA-289, Domain 4"/>
    <property type="match status" value="1"/>
</dbReference>
<dbReference type="Gene3D" id="2.30.30.40">
    <property type="entry name" value="SH3 Domains"/>
    <property type="match status" value="1"/>
</dbReference>
<dbReference type="GO" id="GO:0006935">
    <property type="term" value="P:chemotaxis"/>
    <property type="evidence" value="ECO:0007669"/>
    <property type="project" value="InterPro"/>
</dbReference>
<accession>A0A347U6K6</accession>
<dbReference type="InterPro" id="IPR002545">
    <property type="entry name" value="CheW-lke_dom"/>
</dbReference>
<dbReference type="InterPro" id="IPR011006">
    <property type="entry name" value="CheY-like_superfamily"/>
</dbReference>
<keyword evidence="6" id="KW-1185">Reference proteome</keyword>
<dbReference type="Proteomes" id="UP000262582">
    <property type="component" value="Chromosome"/>
</dbReference>
<dbReference type="InterPro" id="IPR001789">
    <property type="entry name" value="Sig_transdc_resp-reg_receiver"/>
</dbReference>
<evidence type="ECO:0000313" key="4">
    <source>
        <dbReference type="EMBL" id="AXX94484.1"/>
    </source>
</evidence>
<proteinExistence type="predicted"/>
<dbReference type="GO" id="GO:0000160">
    <property type="term" value="P:phosphorelay signal transduction system"/>
    <property type="evidence" value="ECO:0007669"/>
    <property type="project" value="InterPro"/>
</dbReference>
<reference evidence="4 6" key="2">
    <citation type="submission" date="2018-08" db="EMBL/GenBank/DDBJ databases">
        <title>Complete genome of the Arcobacter ellisii type strain LMG 26155.</title>
        <authorList>
            <person name="Miller W.G."/>
            <person name="Yee E."/>
            <person name="Bono J.L."/>
        </authorList>
    </citation>
    <scope>NUCLEOTIDE SEQUENCE [LARGE SCALE GENOMIC DNA]</scope>
    <source>
        <strain evidence="4 6">LMG 26155</strain>
    </source>
</reference>
<dbReference type="SUPFAM" id="SSF50341">
    <property type="entry name" value="CheW-like"/>
    <property type="match status" value="1"/>
</dbReference>
<protein>
    <submittedName>
        <fullName evidence="5">Chemotaxis protein CheV</fullName>
    </submittedName>
    <submittedName>
        <fullName evidence="4">Chemotaxis signal transduction protein CheV</fullName>
    </submittedName>
</protein>
<dbReference type="SMART" id="SM00448">
    <property type="entry name" value="REC"/>
    <property type="match status" value="1"/>
</dbReference>
<dbReference type="OrthoDB" id="9806105at2"/>
<keyword evidence="1" id="KW-0597">Phosphoprotein</keyword>
<gene>
    <name evidence="4" type="primary">cheV</name>
    <name evidence="4" type="ORF">AELL_0805</name>
    <name evidence="5" type="ORF">CP962_06895</name>
</gene>
<feature type="modified residue" description="4-aspartylphosphate" evidence="1">
    <location>
        <position position="234"/>
    </location>
</feature>
<evidence type="ECO:0000313" key="6">
    <source>
        <dbReference type="Proteomes" id="UP000262582"/>
    </source>
</evidence>
<dbReference type="Gene3D" id="3.40.50.2300">
    <property type="match status" value="1"/>
</dbReference>
<dbReference type="EMBL" id="NXIG01000005">
    <property type="protein sequence ID" value="RXI31182.1"/>
    <property type="molecule type" value="Genomic_DNA"/>
</dbReference>
<reference evidence="5 7" key="1">
    <citation type="submission" date="2017-09" db="EMBL/GenBank/DDBJ databases">
        <title>Genomics of the genus Arcobacter.</title>
        <authorList>
            <person name="Perez-Cataluna A."/>
            <person name="Figueras M.J."/>
            <person name="Salas-Masso N."/>
        </authorList>
    </citation>
    <scope>NUCLEOTIDE SEQUENCE [LARGE SCALE GENOMIC DNA]</scope>
    <source>
        <strain evidence="5 7">CECT 7837</strain>
    </source>
</reference>
<dbReference type="Pfam" id="PF01584">
    <property type="entry name" value="CheW"/>
    <property type="match status" value="1"/>
</dbReference>
<dbReference type="RefSeq" id="WP_118916712.1">
    <property type="nucleotide sequence ID" value="NZ_CP032097.1"/>
</dbReference>
<evidence type="ECO:0000313" key="5">
    <source>
        <dbReference type="EMBL" id="RXI31182.1"/>
    </source>
</evidence>
<dbReference type="AlphaFoldDB" id="A0A347U6K6"/>
<feature type="domain" description="Response regulatory" evidence="2">
    <location>
        <begin position="182"/>
        <end position="301"/>
    </location>
</feature>
<dbReference type="Pfam" id="PF00072">
    <property type="entry name" value="Response_reg"/>
    <property type="match status" value="1"/>
</dbReference>
<sequence length="302" mass="33816">MSGISGSVEQMTQGHLRNVQQLAVFYTGHNNIYAINIAKVKAFIITEEVAINDTPKDTNIIAGIATIRGEPVTLINLDAWLGLPALEVKDYKLIIFCEFNHKKIGFLVKDMLDIVEKTTQELRHTEETNSKITYTTYVKVNNKDELCTVFNAEQLLRDIKWTDDGSDEIRKYVDEKLHSDKLILAAEDSGVAREVLSSFFEETGLDYEIYANGTLLVKRLEELNPEKIGLVITDIEMPGTDGYQVAAFIKNNKNLAHVPIIVNSSMTTDAVRGKMNQVGVDGFVGKTDISSLFKLTKKLLLR</sequence>
<dbReference type="PROSITE" id="PS50851">
    <property type="entry name" value="CHEW"/>
    <property type="match status" value="1"/>
</dbReference>